<proteinExistence type="predicted"/>
<dbReference type="AlphaFoldDB" id="A0A8A3P369"/>
<gene>
    <name evidence="1" type="ORF">DSL72_004856</name>
</gene>
<name>A0A8A3P369_9HELO</name>
<protein>
    <submittedName>
        <fullName evidence="1">Uncharacterized protein</fullName>
    </submittedName>
</protein>
<accession>A0A8A3P369</accession>
<evidence type="ECO:0000313" key="1">
    <source>
        <dbReference type="EMBL" id="QSZ30334.1"/>
    </source>
</evidence>
<organism evidence="1 2">
    <name type="scientific">Monilinia vaccinii-corymbosi</name>
    <dbReference type="NCBI Taxonomy" id="61207"/>
    <lineage>
        <taxon>Eukaryota</taxon>
        <taxon>Fungi</taxon>
        <taxon>Dikarya</taxon>
        <taxon>Ascomycota</taxon>
        <taxon>Pezizomycotina</taxon>
        <taxon>Leotiomycetes</taxon>
        <taxon>Helotiales</taxon>
        <taxon>Sclerotiniaceae</taxon>
        <taxon>Monilinia</taxon>
    </lineage>
</organism>
<dbReference type="Proteomes" id="UP000672032">
    <property type="component" value="Chromosome 1"/>
</dbReference>
<evidence type="ECO:0000313" key="2">
    <source>
        <dbReference type="Proteomes" id="UP000672032"/>
    </source>
</evidence>
<dbReference type="EMBL" id="CP063405">
    <property type="protein sequence ID" value="QSZ30334.1"/>
    <property type="molecule type" value="Genomic_DNA"/>
</dbReference>
<keyword evidence="2" id="KW-1185">Reference proteome</keyword>
<dbReference type="OrthoDB" id="3531976at2759"/>
<sequence>MSMMAKREAIVMTVAAVGGLIGANAFLKPSPHHSIKASMDSQLHSYNTLTQPHAVQDPRSTNLDRTALMQKVKDAKPWNKTYAEKERHR</sequence>
<reference evidence="1" key="1">
    <citation type="submission" date="2020-10" db="EMBL/GenBank/DDBJ databases">
        <title>Genome Sequence of Monilinia vaccinii-corymbosi Sheds Light on Mummy Berry Disease Infection of Blueberry and Mating Type.</title>
        <authorList>
            <person name="Yow A.G."/>
            <person name="Zhang Y."/>
            <person name="Bansal K."/>
            <person name="Eacker S.M."/>
            <person name="Sullivan S."/>
            <person name="Liachko I."/>
            <person name="Cubeta M.A."/>
            <person name="Rollins J.A."/>
            <person name="Ashrafi H."/>
        </authorList>
    </citation>
    <scope>NUCLEOTIDE SEQUENCE</scope>
    <source>
        <strain evidence="1">RL-1</strain>
    </source>
</reference>